<dbReference type="InterPro" id="IPR003593">
    <property type="entry name" value="AAA+_ATPase"/>
</dbReference>
<dbReference type="InterPro" id="IPR050173">
    <property type="entry name" value="ABC_transporter_C-like"/>
</dbReference>
<sequence>MASICSDEASFGPAASCRRMDFTLGFQYRIMSIIPSVAFVFFALLRVTFLSQKTRITRNIFDLLSCAKLFFGSMLFVSLLATIVLVPKDDWGFWATRAYTVEVVASVFVLTLSYLHHTRRPAPSTLLTLYLLLSVLMSATQLRTYAITGLDHEAFFPAFATSFSVRVCLLLVEFWHKRRLLKPDDMPTARESTSSLFARLFFVYLYPVLYGGFKRSFDLDDINEFGLPPDMSSGLANAKMSEALDYFHKRRKDAKTKRDIFLPSIRAFFFMFAAPAGPKLLLIAATFSQTYLVQSMLTFIGSYMDDGSVPQDAAHGWALIGAYALVYLSIAFCTSLYWDKVYTMVVCYRAALVSAIFDKSLLLSADAAESEGRSTAVTYMSVDVERVCEGIAFFHETWTSSVSIVVAAVILWFQGEFAMIPPITIMVLFFVITSYIGKRVAKAQKAWMGSTQARLKILTSIMSQIIPVKLLAVEDTTRRWVEPVRHTEIAQLRGFFAKLVIVGVLSSASINFAGLAALGTYVGIGAGDLRPEKLFTILTVVNLLTLPISTVGNCFPLLLASYASMQRIASFLSLPEKDPLDVSSVQNTLNAKNISQESIQQSTEALSLSEHPLPLYLDNATIASKEGGQVLLSDCSVVLNPESLTMVIGPVGAGKSILLKSLLNETYLISGSRTLRTRRVAYAPQDAFLWPTTIRDNIIMDNPYDLTWYSTVLEACALQLDLARIPGSVSGGQKQRISLARAIYAKCDVTLLDDCFSALDAHTAKAVFSRLFAAERGLLRKGAVMLVTHNLQHLQEADKIIVLKQGTVVAQGSFSELRAGHDILRYVGERSESEIEEDSGSADPLILVDTNNLLSPKKKLDEEQKGAPVASSWTPYKFYFRACGWKRLAVCFSCILLYTGLQIGLQILLKTWSESNITHHGPWLGGYAGFTVACFCASFTTLYVYTQLTAPHASIVIHARQLAAVLAAPVTYFQETPLSKLQNRWSSDMYITDFAFPRALQDFTFTAVYVVQVPWLAISIPFLGASYWYLQRVYLATSRQLQRLTMSSKTPMYASFTTTLTGLVTIRAFQSEDHFKRLSMYHLDRAQAPIRTSLNLLTAVLAIAIAALAVGLRGSTSGGFLGIALSQLVSLSQSLINLLLAYTRVENGIVSVERVFELDVQKEEESGESHDLVNWPERGSVEFKDVSLRYREELDPVLHNMSFSIRGGEKLGICGRTGSGKSSTVFALLRGISSPNLSGSILIDGLNISSVPLSILRFNISTVSQTPFLLFASVRDNLTLGCSESIKDNQIWDALDLVGLHQAVSNLEQKLDTIMSADGLQFSNGERQLLCIARVLLQKRKIVVLDEASSSMDSATDRRLRAVLKTALRDVTVISVAHRISTIVDYDRVLVLEDGRIVEVGAPQNLLETEGSLFASLYRTQAEH</sequence>
<dbReference type="Pfam" id="PF00005">
    <property type="entry name" value="ABC_tran"/>
    <property type="match status" value="2"/>
</dbReference>
<keyword evidence="5" id="KW-0067">ATP-binding</keyword>
<dbReference type="InterPro" id="IPR044726">
    <property type="entry name" value="ABCC_6TM_D2"/>
</dbReference>
<dbReference type="FunFam" id="3.40.50.300:FF:000838">
    <property type="entry name" value="ABC multidrug transporter (Eurofung)"/>
    <property type="match status" value="1"/>
</dbReference>
<evidence type="ECO:0000256" key="7">
    <source>
        <dbReference type="ARBA" id="ARBA00023136"/>
    </source>
</evidence>
<dbReference type="Pfam" id="PF24357">
    <property type="entry name" value="TMD0_ABC"/>
    <property type="match status" value="1"/>
</dbReference>
<dbReference type="CDD" id="cd18580">
    <property type="entry name" value="ABC_6TM_ABCC_D2"/>
    <property type="match status" value="1"/>
</dbReference>
<proteinExistence type="predicted"/>
<keyword evidence="3 9" id="KW-0812">Transmembrane</keyword>
<name>A0A9P5Q9C9_9AGAR</name>
<evidence type="ECO:0000256" key="2">
    <source>
        <dbReference type="ARBA" id="ARBA00022448"/>
    </source>
</evidence>
<feature type="domain" description="ABC transporter" evidence="10">
    <location>
        <begin position="615"/>
        <end position="830"/>
    </location>
</feature>
<dbReference type="CDD" id="cd03244">
    <property type="entry name" value="ABCC_MRP_domain2"/>
    <property type="match status" value="1"/>
</dbReference>
<feature type="domain" description="ABC transporter" evidence="10">
    <location>
        <begin position="1181"/>
        <end position="1419"/>
    </location>
</feature>
<dbReference type="GO" id="GO:0016887">
    <property type="term" value="F:ATP hydrolysis activity"/>
    <property type="evidence" value="ECO:0007669"/>
    <property type="project" value="InterPro"/>
</dbReference>
<dbReference type="GO" id="GO:0016020">
    <property type="term" value="C:membrane"/>
    <property type="evidence" value="ECO:0007669"/>
    <property type="project" value="UniProtKB-SubCell"/>
</dbReference>
<keyword evidence="4" id="KW-0547">Nucleotide-binding</keyword>
<feature type="transmembrane region" description="Helical" evidence="9">
    <location>
        <begin position="260"/>
        <end position="276"/>
    </location>
</feature>
<feature type="transmembrane region" description="Helical" evidence="9">
    <location>
        <begin position="419"/>
        <end position="437"/>
    </location>
</feature>
<feature type="transmembrane region" description="Helical" evidence="9">
    <location>
        <begin position="61"/>
        <end position="86"/>
    </location>
</feature>
<comment type="caution">
    <text evidence="12">The sequence shown here is derived from an EMBL/GenBank/DDBJ whole genome shotgun (WGS) entry which is preliminary data.</text>
</comment>
<feature type="transmembrane region" description="Helical" evidence="9">
    <location>
        <begin position="316"/>
        <end position="338"/>
    </location>
</feature>
<evidence type="ECO:0000256" key="9">
    <source>
        <dbReference type="SAM" id="Phobius"/>
    </source>
</evidence>
<evidence type="ECO:0000259" key="11">
    <source>
        <dbReference type="PROSITE" id="PS50929"/>
    </source>
</evidence>
<feature type="transmembrane region" description="Helical" evidence="9">
    <location>
        <begin position="495"/>
        <end position="522"/>
    </location>
</feature>
<evidence type="ECO:0000313" key="12">
    <source>
        <dbReference type="EMBL" id="KAF9077092.1"/>
    </source>
</evidence>
<dbReference type="GO" id="GO:0005524">
    <property type="term" value="F:ATP binding"/>
    <property type="evidence" value="ECO:0007669"/>
    <property type="project" value="UniProtKB-KW"/>
</dbReference>
<feature type="domain" description="ABC transmembrane type-1" evidence="11">
    <location>
        <begin position="889"/>
        <end position="1147"/>
    </location>
</feature>
<feature type="transmembrane region" description="Helical" evidence="9">
    <location>
        <begin position="127"/>
        <end position="148"/>
    </location>
</feature>
<keyword evidence="6 9" id="KW-1133">Transmembrane helix</keyword>
<dbReference type="Gene3D" id="1.20.1560.10">
    <property type="entry name" value="ABC transporter type 1, transmembrane domain"/>
    <property type="match status" value="2"/>
</dbReference>
<dbReference type="OrthoDB" id="6500128at2759"/>
<keyword evidence="2" id="KW-0813">Transport</keyword>
<dbReference type="SMART" id="SM00382">
    <property type="entry name" value="AAA"/>
    <property type="match status" value="2"/>
</dbReference>
<dbReference type="InterPro" id="IPR011527">
    <property type="entry name" value="ABC1_TM_dom"/>
</dbReference>
<dbReference type="Pfam" id="PF00664">
    <property type="entry name" value="ABC_membrane"/>
    <property type="match status" value="2"/>
</dbReference>
<dbReference type="InterPro" id="IPR003439">
    <property type="entry name" value="ABC_transporter-like_ATP-bd"/>
</dbReference>
<evidence type="ECO:0000256" key="8">
    <source>
        <dbReference type="ARBA" id="ARBA00023180"/>
    </source>
</evidence>
<dbReference type="Gene3D" id="3.40.50.300">
    <property type="entry name" value="P-loop containing nucleotide triphosphate hydrolases"/>
    <property type="match status" value="2"/>
</dbReference>
<feature type="domain" description="ABC transmembrane type-1" evidence="11">
    <location>
        <begin position="280"/>
        <end position="560"/>
    </location>
</feature>
<gene>
    <name evidence="12" type="ORF">BDP27DRAFT_1313128</name>
</gene>
<feature type="transmembrane region" description="Helical" evidence="9">
    <location>
        <begin position="196"/>
        <end position="213"/>
    </location>
</feature>
<evidence type="ECO:0000256" key="6">
    <source>
        <dbReference type="ARBA" id="ARBA00022989"/>
    </source>
</evidence>
<dbReference type="Proteomes" id="UP000772434">
    <property type="component" value="Unassembled WGS sequence"/>
</dbReference>
<accession>A0A9P5Q9C9</accession>
<dbReference type="PROSITE" id="PS00211">
    <property type="entry name" value="ABC_TRANSPORTER_1"/>
    <property type="match status" value="1"/>
</dbReference>
<keyword evidence="12" id="KW-0378">Hydrolase</keyword>
<evidence type="ECO:0000256" key="5">
    <source>
        <dbReference type="ARBA" id="ARBA00022840"/>
    </source>
</evidence>
<keyword evidence="8" id="KW-0325">Glycoprotein</keyword>
<comment type="subcellular location">
    <subcellularLocation>
        <location evidence="1">Membrane</location>
        <topology evidence="1">Multi-pass membrane protein</topology>
    </subcellularLocation>
</comment>
<evidence type="ECO:0000256" key="4">
    <source>
        <dbReference type="ARBA" id="ARBA00022741"/>
    </source>
</evidence>
<keyword evidence="7 9" id="KW-0472">Membrane</keyword>
<dbReference type="CDD" id="cd18579">
    <property type="entry name" value="ABC_6TM_ABCC_D1"/>
    <property type="match status" value="1"/>
</dbReference>
<organism evidence="12 13">
    <name type="scientific">Rhodocollybia butyracea</name>
    <dbReference type="NCBI Taxonomy" id="206335"/>
    <lineage>
        <taxon>Eukaryota</taxon>
        <taxon>Fungi</taxon>
        <taxon>Dikarya</taxon>
        <taxon>Basidiomycota</taxon>
        <taxon>Agaricomycotina</taxon>
        <taxon>Agaricomycetes</taxon>
        <taxon>Agaricomycetidae</taxon>
        <taxon>Agaricales</taxon>
        <taxon>Marasmiineae</taxon>
        <taxon>Omphalotaceae</taxon>
        <taxon>Rhodocollybia</taxon>
    </lineage>
</organism>
<evidence type="ECO:0000256" key="1">
    <source>
        <dbReference type="ARBA" id="ARBA00004141"/>
    </source>
</evidence>
<feature type="transmembrane region" description="Helical" evidence="9">
    <location>
        <begin position="534"/>
        <end position="559"/>
    </location>
</feature>
<feature type="transmembrane region" description="Helical" evidence="9">
    <location>
        <begin position="390"/>
        <end position="413"/>
    </location>
</feature>
<dbReference type="InterPro" id="IPR056227">
    <property type="entry name" value="TMD0_ABC"/>
</dbReference>
<dbReference type="InterPro" id="IPR044746">
    <property type="entry name" value="ABCC_6TM_D1"/>
</dbReference>
<dbReference type="SUPFAM" id="SSF90123">
    <property type="entry name" value="ABC transporter transmembrane region"/>
    <property type="match status" value="2"/>
</dbReference>
<dbReference type="InterPro" id="IPR036640">
    <property type="entry name" value="ABC1_TM_sf"/>
</dbReference>
<protein>
    <submittedName>
        <fullName evidence="12">P-loop containing nucleoside triphosphate hydrolase protein</fullName>
    </submittedName>
</protein>
<dbReference type="PROSITE" id="PS50929">
    <property type="entry name" value="ABC_TM1F"/>
    <property type="match status" value="2"/>
</dbReference>
<dbReference type="InterPro" id="IPR027417">
    <property type="entry name" value="P-loop_NTPase"/>
</dbReference>
<feature type="transmembrane region" description="Helical" evidence="9">
    <location>
        <begin position="1007"/>
        <end position="1030"/>
    </location>
</feature>
<dbReference type="PANTHER" id="PTHR24223:SF399">
    <property type="entry name" value="ABC TRANSPORTER ATNG"/>
    <property type="match status" value="1"/>
</dbReference>
<dbReference type="GO" id="GO:0140359">
    <property type="term" value="F:ABC-type transporter activity"/>
    <property type="evidence" value="ECO:0007669"/>
    <property type="project" value="InterPro"/>
</dbReference>
<evidence type="ECO:0000259" key="10">
    <source>
        <dbReference type="PROSITE" id="PS50893"/>
    </source>
</evidence>
<feature type="transmembrane region" description="Helical" evidence="9">
    <location>
        <begin position="1050"/>
        <end position="1069"/>
    </location>
</feature>
<feature type="transmembrane region" description="Helical" evidence="9">
    <location>
        <begin position="888"/>
        <end position="909"/>
    </location>
</feature>
<evidence type="ECO:0000313" key="13">
    <source>
        <dbReference type="Proteomes" id="UP000772434"/>
    </source>
</evidence>
<feature type="transmembrane region" description="Helical" evidence="9">
    <location>
        <begin position="1090"/>
        <end position="1112"/>
    </location>
</feature>
<dbReference type="SUPFAM" id="SSF52540">
    <property type="entry name" value="P-loop containing nucleoside triphosphate hydrolases"/>
    <property type="match status" value="2"/>
</dbReference>
<feature type="transmembrane region" description="Helical" evidence="9">
    <location>
        <begin position="154"/>
        <end position="175"/>
    </location>
</feature>
<dbReference type="EMBL" id="JADNRY010000005">
    <property type="protein sequence ID" value="KAF9077092.1"/>
    <property type="molecule type" value="Genomic_DNA"/>
</dbReference>
<dbReference type="PROSITE" id="PS50893">
    <property type="entry name" value="ABC_TRANSPORTER_2"/>
    <property type="match status" value="2"/>
</dbReference>
<evidence type="ECO:0000256" key="3">
    <source>
        <dbReference type="ARBA" id="ARBA00022692"/>
    </source>
</evidence>
<dbReference type="PANTHER" id="PTHR24223">
    <property type="entry name" value="ATP-BINDING CASSETTE SUB-FAMILY C"/>
    <property type="match status" value="1"/>
</dbReference>
<feature type="transmembrane region" description="Helical" evidence="9">
    <location>
        <begin position="28"/>
        <end position="49"/>
    </location>
</feature>
<reference evidence="12" key="1">
    <citation type="submission" date="2020-11" db="EMBL/GenBank/DDBJ databases">
        <authorList>
            <consortium name="DOE Joint Genome Institute"/>
            <person name="Ahrendt S."/>
            <person name="Riley R."/>
            <person name="Andreopoulos W."/>
            <person name="Labutti K."/>
            <person name="Pangilinan J."/>
            <person name="Ruiz-Duenas F.J."/>
            <person name="Barrasa J.M."/>
            <person name="Sanchez-Garcia M."/>
            <person name="Camarero S."/>
            <person name="Miyauchi S."/>
            <person name="Serrano A."/>
            <person name="Linde D."/>
            <person name="Babiker R."/>
            <person name="Drula E."/>
            <person name="Ayuso-Fernandez I."/>
            <person name="Pacheco R."/>
            <person name="Padilla G."/>
            <person name="Ferreira P."/>
            <person name="Barriuso J."/>
            <person name="Kellner H."/>
            <person name="Castanera R."/>
            <person name="Alfaro M."/>
            <person name="Ramirez L."/>
            <person name="Pisabarro A.G."/>
            <person name="Kuo A."/>
            <person name="Tritt A."/>
            <person name="Lipzen A."/>
            <person name="He G."/>
            <person name="Yan M."/>
            <person name="Ng V."/>
            <person name="Cullen D."/>
            <person name="Martin F."/>
            <person name="Rosso M.-N."/>
            <person name="Henrissat B."/>
            <person name="Hibbett D."/>
            <person name="Martinez A.T."/>
            <person name="Grigoriev I.V."/>
        </authorList>
    </citation>
    <scope>NUCLEOTIDE SEQUENCE</scope>
    <source>
        <strain evidence="12">AH 40177</strain>
    </source>
</reference>
<keyword evidence="13" id="KW-1185">Reference proteome</keyword>
<feature type="transmembrane region" description="Helical" evidence="9">
    <location>
        <begin position="924"/>
        <end position="945"/>
    </location>
</feature>
<dbReference type="InterPro" id="IPR017871">
    <property type="entry name" value="ABC_transporter-like_CS"/>
</dbReference>